<reference evidence="1 2" key="1">
    <citation type="submission" date="2022-09" db="EMBL/GenBank/DDBJ databases">
        <authorList>
            <person name="Palmer J.M."/>
        </authorList>
    </citation>
    <scope>NUCLEOTIDE SEQUENCE [LARGE SCALE GENOMIC DNA]</scope>
    <source>
        <strain evidence="1 2">DSM 7382</strain>
    </source>
</reference>
<dbReference type="AlphaFoldDB" id="A0AAW0FNC4"/>
<proteinExistence type="predicted"/>
<evidence type="ECO:0008006" key="3">
    <source>
        <dbReference type="Google" id="ProtNLM"/>
    </source>
</evidence>
<evidence type="ECO:0000313" key="2">
    <source>
        <dbReference type="Proteomes" id="UP001385951"/>
    </source>
</evidence>
<sequence>MNSAEGRINKTTIYPHKIRGNLLLRKMCHYTCIKQWEHEQAILMSYKVLTSTCYLAWWSILRAQSLEKLKPTKTSHSNATSQSHQPPVYRTPAQCTMYRCSAVHRTLNIAEIVDIIFSCLRPHSLASRDDARERRQALASAARTCKSFSDLALASLWWEQDSLDPILAMIPTHNSHQPTQAGYDLNRLVSYSKRVRKLEYSAVTSEIDILKLALLYKHHKGNSLFPNLQFLRLGCWPLTVTEASLLFGPMLQTIQFLPSPLVLQKRRCLQWGRLSKMQQQPTPSVNTELIYSMR</sequence>
<name>A0AAW0FNC4_9APHY</name>
<protein>
    <recommendedName>
        <fullName evidence="3">F-box domain-containing protein</fullName>
    </recommendedName>
</protein>
<dbReference type="Proteomes" id="UP001385951">
    <property type="component" value="Unassembled WGS sequence"/>
</dbReference>
<keyword evidence="2" id="KW-1185">Reference proteome</keyword>
<dbReference type="EMBL" id="JASBNA010000037">
    <property type="protein sequence ID" value="KAK7682191.1"/>
    <property type="molecule type" value="Genomic_DNA"/>
</dbReference>
<evidence type="ECO:0000313" key="1">
    <source>
        <dbReference type="EMBL" id="KAK7682191.1"/>
    </source>
</evidence>
<organism evidence="1 2">
    <name type="scientific">Cerrena zonata</name>
    <dbReference type="NCBI Taxonomy" id="2478898"/>
    <lineage>
        <taxon>Eukaryota</taxon>
        <taxon>Fungi</taxon>
        <taxon>Dikarya</taxon>
        <taxon>Basidiomycota</taxon>
        <taxon>Agaricomycotina</taxon>
        <taxon>Agaricomycetes</taxon>
        <taxon>Polyporales</taxon>
        <taxon>Cerrenaceae</taxon>
        <taxon>Cerrena</taxon>
    </lineage>
</organism>
<accession>A0AAW0FNC4</accession>
<gene>
    <name evidence="1" type="ORF">QCA50_014778</name>
</gene>
<comment type="caution">
    <text evidence="1">The sequence shown here is derived from an EMBL/GenBank/DDBJ whole genome shotgun (WGS) entry which is preliminary data.</text>
</comment>